<evidence type="ECO:0000256" key="1">
    <source>
        <dbReference type="ARBA" id="ARBA00023015"/>
    </source>
</evidence>
<keyword evidence="3" id="KW-0804">Transcription</keyword>
<dbReference type="InterPro" id="IPR036390">
    <property type="entry name" value="WH_DNA-bd_sf"/>
</dbReference>
<dbReference type="PANTHER" id="PTHR42756">
    <property type="entry name" value="TRANSCRIPTIONAL REGULATOR, MARR"/>
    <property type="match status" value="1"/>
</dbReference>
<evidence type="ECO:0000313" key="5">
    <source>
        <dbReference type="EMBL" id="OEZ98268.1"/>
    </source>
</evidence>
<dbReference type="GO" id="GO:0003677">
    <property type="term" value="F:DNA binding"/>
    <property type="evidence" value="ECO:0007669"/>
    <property type="project" value="UniProtKB-KW"/>
</dbReference>
<keyword evidence="6" id="KW-1185">Reference proteome</keyword>
<gene>
    <name evidence="5" type="primary">mprA_2</name>
    <name evidence="5" type="ORF">DUPY_32130</name>
</gene>
<proteinExistence type="predicted"/>
<comment type="caution">
    <text evidence="5">The sequence shown here is derived from an EMBL/GenBank/DDBJ whole genome shotgun (WGS) entry which is preliminary data.</text>
</comment>
<accession>A0A1E7WI24</accession>
<keyword evidence="1" id="KW-0805">Transcription regulation</keyword>
<dbReference type="Proteomes" id="UP000175989">
    <property type="component" value="Unassembled WGS sequence"/>
</dbReference>
<dbReference type="InterPro" id="IPR000835">
    <property type="entry name" value="HTH_MarR-typ"/>
</dbReference>
<dbReference type="AlphaFoldDB" id="A0A1E7WI24"/>
<name>A0A1E7WI24_9BURK</name>
<evidence type="ECO:0000256" key="2">
    <source>
        <dbReference type="ARBA" id="ARBA00023125"/>
    </source>
</evidence>
<dbReference type="GO" id="GO:0003700">
    <property type="term" value="F:DNA-binding transcription factor activity"/>
    <property type="evidence" value="ECO:0007669"/>
    <property type="project" value="InterPro"/>
</dbReference>
<dbReference type="PROSITE" id="PS01117">
    <property type="entry name" value="HTH_MARR_1"/>
    <property type="match status" value="1"/>
</dbReference>
<protein>
    <submittedName>
        <fullName evidence="5">Transcriptional repressor MprA</fullName>
    </submittedName>
</protein>
<dbReference type="SMART" id="SM00347">
    <property type="entry name" value="HTH_MARR"/>
    <property type="match status" value="1"/>
</dbReference>
<feature type="domain" description="HTH marR-type" evidence="4">
    <location>
        <begin position="23"/>
        <end position="160"/>
    </location>
</feature>
<dbReference type="EMBL" id="LROM01000092">
    <property type="protein sequence ID" value="OEZ98268.1"/>
    <property type="molecule type" value="Genomic_DNA"/>
</dbReference>
<sequence>MSSSFDATNKRLKNIHARIPEFPEDLMRLLRMTYHVQKRIKDLSNAALRKHDLVDTSYMVLAVLYGSENETSTASTLGEACMEKPANLTRVCNDLEKQGLISRGNRPGDRRCVMITLTDAGRAMAEKVMPEVWGTTTRAYDGYGAADIAALETLLARQLDNLETLT</sequence>
<dbReference type="Pfam" id="PF01047">
    <property type="entry name" value="MarR"/>
    <property type="match status" value="1"/>
</dbReference>
<dbReference type="SUPFAM" id="SSF46785">
    <property type="entry name" value="Winged helix' DNA-binding domain"/>
    <property type="match status" value="1"/>
</dbReference>
<evidence type="ECO:0000256" key="3">
    <source>
        <dbReference type="ARBA" id="ARBA00023163"/>
    </source>
</evidence>
<dbReference type="InterPro" id="IPR023187">
    <property type="entry name" value="Tscrpt_reg_MarR-type_CS"/>
</dbReference>
<dbReference type="PROSITE" id="PS50995">
    <property type="entry name" value="HTH_MARR_2"/>
    <property type="match status" value="1"/>
</dbReference>
<dbReference type="OrthoDB" id="8907575at2"/>
<dbReference type="Gene3D" id="1.10.10.10">
    <property type="entry name" value="Winged helix-like DNA-binding domain superfamily/Winged helix DNA-binding domain"/>
    <property type="match status" value="1"/>
</dbReference>
<dbReference type="RefSeq" id="WP_070249411.1">
    <property type="nucleotide sequence ID" value="NZ_LROM01000092.1"/>
</dbReference>
<dbReference type="PRINTS" id="PR00598">
    <property type="entry name" value="HTHMARR"/>
</dbReference>
<evidence type="ECO:0000259" key="4">
    <source>
        <dbReference type="PROSITE" id="PS50995"/>
    </source>
</evidence>
<keyword evidence="2" id="KW-0238">DNA-binding</keyword>
<organism evidence="5 6">
    <name type="scientific">Duganella phyllosphaerae</name>
    <dbReference type="NCBI Taxonomy" id="762836"/>
    <lineage>
        <taxon>Bacteria</taxon>
        <taxon>Pseudomonadati</taxon>
        <taxon>Pseudomonadota</taxon>
        <taxon>Betaproteobacteria</taxon>
        <taxon>Burkholderiales</taxon>
        <taxon>Oxalobacteraceae</taxon>
        <taxon>Telluria group</taxon>
        <taxon>Duganella</taxon>
    </lineage>
</organism>
<dbReference type="PATRIC" id="fig|762836.4.peg.3306"/>
<dbReference type="PANTHER" id="PTHR42756:SF1">
    <property type="entry name" value="TRANSCRIPTIONAL REPRESSOR OF EMRAB OPERON"/>
    <property type="match status" value="1"/>
</dbReference>
<evidence type="ECO:0000313" key="6">
    <source>
        <dbReference type="Proteomes" id="UP000175989"/>
    </source>
</evidence>
<dbReference type="InterPro" id="IPR036388">
    <property type="entry name" value="WH-like_DNA-bd_sf"/>
</dbReference>
<reference evidence="6" key="1">
    <citation type="journal article" date="2016" name="Front. Microbiol.">
        <title>Molecular Keys to the Janthinobacterium and Duganella spp. Interaction with the Plant Pathogen Fusarium graminearum.</title>
        <authorList>
            <person name="Haack F.S."/>
            <person name="Poehlein A."/>
            <person name="Kroger C."/>
            <person name="Voigt C.A."/>
            <person name="Piepenbring M."/>
            <person name="Bode H.B."/>
            <person name="Daniel R."/>
            <person name="Schafer W."/>
            <person name="Streit W.R."/>
        </authorList>
    </citation>
    <scope>NUCLEOTIDE SEQUENCE [LARGE SCALE GENOMIC DNA]</scope>
    <source>
        <strain evidence="6">T54</strain>
    </source>
</reference>